<keyword evidence="3" id="KW-0804">Transcription</keyword>
<sequence>MAAESPTTASPTRRAAAEVPGRPCSIASALTLIGERWTLLAVREISLGNTRFGRIASATGAPRDVLTARLRSMEANGIVYREPYSEHPPRYEYRLTEAGRDLLPLLNAVRAWGDRWVVDEPPVAFTHTCGHDIAVVPRCPHCDVDIDLTDRDAVHASAATPEWLTHNHR</sequence>
<dbReference type="Proteomes" id="UP000279275">
    <property type="component" value="Unassembled WGS sequence"/>
</dbReference>
<keyword evidence="2" id="KW-0238">DNA-binding</keyword>
<protein>
    <submittedName>
        <fullName evidence="5">Transcriptional regulator</fullName>
    </submittedName>
</protein>
<comment type="caution">
    <text evidence="5">The sequence shown here is derived from an EMBL/GenBank/DDBJ whole genome shotgun (WGS) entry which is preliminary data.</text>
</comment>
<organism evidence="5 6">
    <name type="scientific">Nocardia stercoris</name>
    <dbReference type="NCBI Taxonomy" id="2483361"/>
    <lineage>
        <taxon>Bacteria</taxon>
        <taxon>Bacillati</taxon>
        <taxon>Actinomycetota</taxon>
        <taxon>Actinomycetes</taxon>
        <taxon>Mycobacteriales</taxon>
        <taxon>Nocardiaceae</taxon>
        <taxon>Nocardia</taxon>
    </lineage>
</organism>
<evidence type="ECO:0000313" key="5">
    <source>
        <dbReference type="EMBL" id="RMI28130.1"/>
    </source>
</evidence>
<dbReference type="SUPFAM" id="SSF46785">
    <property type="entry name" value="Winged helix' DNA-binding domain"/>
    <property type="match status" value="1"/>
</dbReference>
<dbReference type="EMBL" id="RFFH01000025">
    <property type="protein sequence ID" value="RMI28130.1"/>
    <property type="molecule type" value="Genomic_DNA"/>
</dbReference>
<dbReference type="PANTHER" id="PTHR33204:SF18">
    <property type="entry name" value="TRANSCRIPTIONAL REGULATORY PROTEIN"/>
    <property type="match status" value="1"/>
</dbReference>
<accession>A0A3M2KUJ9</accession>
<reference evidence="5 6" key="1">
    <citation type="submission" date="2018-10" db="EMBL/GenBank/DDBJ databases">
        <title>Isolation from cow dung.</title>
        <authorList>
            <person name="Ling L."/>
        </authorList>
    </citation>
    <scope>NUCLEOTIDE SEQUENCE [LARGE SCALE GENOMIC DNA]</scope>
    <source>
        <strain evidence="5 6">NEAU-LL90</strain>
    </source>
</reference>
<gene>
    <name evidence="5" type="ORF">EBN03_31605</name>
</gene>
<proteinExistence type="predicted"/>
<name>A0A3M2KUJ9_9NOCA</name>
<keyword evidence="6" id="KW-1185">Reference proteome</keyword>
<feature type="domain" description="HTH hxlR-type" evidence="4">
    <location>
        <begin position="24"/>
        <end position="121"/>
    </location>
</feature>
<dbReference type="InterPro" id="IPR036390">
    <property type="entry name" value="WH_DNA-bd_sf"/>
</dbReference>
<dbReference type="AlphaFoldDB" id="A0A3M2KUJ9"/>
<dbReference type="InterPro" id="IPR036388">
    <property type="entry name" value="WH-like_DNA-bd_sf"/>
</dbReference>
<evidence type="ECO:0000259" key="4">
    <source>
        <dbReference type="PROSITE" id="PS51118"/>
    </source>
</evidence>
<dbReference type="PANTHER" id="PTHR33204">
    <property type="entry name" value="TRANSCRIPTIONAL REGULATOR, MARR FAMILY"/>
    <property type="match status" value="1"/>
</dbReference>
<evidence type="ECO:0000313" key="6">
    <source>
        <dbReference type="Proteomes" id="UP000279275"/>
    </source>
</evidence>
<dbReference type="RefSeq" id="WP_122191832.1">
    <property type="nucleotide sequence ID" value="NZ_RFFH01000025.1"/>
</dbReference>
<dbReference type="Pfam" id="PF01638">
    <property type="entry name" value="HxlR"/>
    <property type="match status" value="1"/>
</dbReference>
<evidence type="ECO:0000256" key="3">
    <source>
        <dbReference type="ARBA" id="ARBA00023163"/>
    </source>
</evidence>
<dbReference type="InterPro" id="IPR002577">
    <property type="entry name" value="HTH_HxlR"/>
</dbReference>
<dbReference type="PROSITE" id="PS51118">
    <property type="entry name" value="HTH_HXLR"/>
    <property type="match status" value="1"/>
</dbReference>
<evidence type="ECO:0000256" key="1">
    <source>
        <dbReference type="ARBA" id="ARBA00023015"/>
    </source>
</evidence>
<dbReference type="GO" id="GO:0003677">
    <property type="term" value="F:DNA binding"/>
    <property type="evidence" value="ECO:0007669"/>
    <property type="project" value="UniProtKB-KW"/>
</dbReference>
<dbReference type="Gene3D" id="1.10.10.10">
    <property type="entry name" value="Winged helix-like DNA-binding domain superfamily/Winged helix DNA-binding domain"/>
    <property type="match status" value="1"/>
</dbReference>
<evidence type="ECO:0000256" key="2">
    <source>
        <dbReference type="ARBA" id="ARBA00023125"/>
    </source>
</evidence>
<dbReference type="OrthoDB" id="5183359at2"/>
<keyword evidence="1" id="KW-0805">Transcription regulation</keyword>